<keyword evidence="5 6" id="KW-0460">Magnesium</keyword>
<dbReference type="Pfam" id="PF00459">
    <property type="entry name" value="Inositol_P"/>
    <property type="match status" value="1"/>
</dbReference>
<dbReference type="InterPro" id="IPR000760">
    <property type="entry name" value="Inositol_monophosphatase-like"/>
</dbReference>
<comment type="cofactor">
    <cofactor evidence="1 6">
        <name>Mg(2+)</name>
        <dbReference type="ChEBI" id="CHEBI:18420"/>
    </cofactor>
</comment>
<dbReference type="InterPro" id="IPR051090">
    <property type="entry name" value="Inositol_monoP_superfamily"/>
</dbReference>
<feature type="binding site" evidence="6">
    <location>
        <position position="159"/>
    </location>
    <ligand>
        <name>Mg(2+)</name>
        <dbReference type="ChEBI" id="CHEBI:18420"/>
        <label>1</label>
        <note>catalytic</note>
    </ligand>
</feature>
<evidence type="ECO:0000256" key="6">
    <source>
        <dbReference type="PIRSR" id="PIRSR600760-2"/>
    </source>
</evidence>
<dbReference type="GO" id="GO:0008441">
    <property type="term" value="F:3'(2'),5'-bisphosphate nucleotidase activity"/>
    <property type="evidence" value="ECO:0007669"/>
    <property type="project" value="TreeGrafter"/>
</dbReference>
<sequence length="388" mass="41935">MSSQPYAAELSLALSAVHNASILTKSVLRSLKNHVSAETKADDSPVTIADFAAQALLISALHAVYPEDAFLGEESADALRDNEPLANRVWELVLRAKALHAERTRSGAAQGARSEIQNEYALPAAQTLVFPESKEDMFELIDRGGKGIQTEQGRVWVMDPVDGTATFMQGQQYAVCLCLLVDGKQAVGVIGCPNLAFDVEGPLGQSRVHEDLVDEEGYGVVLSAVQGQGTYVRTMTENGWGYGRKVDLSTLPEKKLEELNFVESTLGKTSLSQDEHKAVCEQLGAQWPGTVIWAQQVKHVALALGSTDVMVRIPKTADRFTCVWDHAGGHILYSEAGGLIKDFNGGGIDFSQGRHIAGERNYGMIAALPCVFEKVKGAVQEVLARRSL</sequence>
<dbReference type="PANTHER" id="PTHR43200">
    <property type="entry name" value="PHOSPHATASE"/>
    <property type="match status" value="1"/>
</dbReference>
<name>A0A1Y2M7A2_EPING</name>
<dbReference type="GO" id="GO:0046872">
    <property type="term" value="F:metal ion binding"/>
    <property type="evidence" value="ECO:0007669"/>
    <property type="project" value="UniProtKB-KW"/>
</dbReference>
<dbReference type="Gene3D" id="3.30.540.10">
    <property type="entry name" value="Fructose-1,6-Bisphosphatase, subunit A, domain 1"/>
    <property type="match status" value="1"/>
</dbReference>
<evidence type="ECO:0000256" key="2">
    <source>
        <dbReference type="ARBA" id="ARBA00009759"/>
    </source>
</evidence>
<protein>
    <recommendedName>
        <fullName evidence="9">3'(2'),5'-bisphosphate nucleotidase</fullName>
    </recommendedName>
</protein>
<dbReference type="CDD" id="cd01517">
    <property type="entry name" value="PAP_phosphatase"/>
    <property type="match status" value="1"/>
</dbReference>
<evidence type="ECO:0000313" key="8">
    <source>
        <dbReference type="Proteomes" id="UP000193240"/>
    </source>
</evidence>
<dbReference type="EMBL" id="KZ107840">
    <property type="protein sequence ID" value="OSS51995.1"/>
    <property type="molecule type" value="Genomic_DNA"/>
</dbReference>
<evidence type="ECO:0000256" key="4">
    <source>
        <dbReference type="ARBA" id="ARBA00022801"/>
    </source>
</evidence>
<evidence type="ECO:0000256" key="5">
    <source>
        <dbReference type="ARBA" id="ARBA00022842"/>
    </source>
</evidence>
<keyword evidence="8" id="KW-1185">Reference proteome</keyword>
<comment type="similarity">
    <text evidence="2">Belongs to the inositol monophosphatase superfamily.</text>
</comment>
<dbReference type="STRING" id="105696.A0A1Y2M7A2"/>
<keyword evidence="4" id="KW-0378">Hydrolase</keyword>
<feature type="binding site" evidence="6">
    <location>
        <position position="325"/>
    </location>
    <ligand>
        <name>Mg(2+)</name>
        <dbReference type="ChEBI" id="CHEBI:18420"/>
        <label>1</label>
        <note>catalytic</note>
    </ligand>
</feature>
<accession>A0A1Y2M7A2</accession>
<dbReference type="InParanoid" id="A0A1Y2M7A2"/>
<dbReference type="SUPFAM" id="SSF56655">
    <property type="entry name" value="Carbohydrate phosphatase"/>
    <property type="match status" value="1"/>
</dbReference>
<evidence type="ECO:0008006" key="9">
    <source>
        <dbReference type="Google" id="ProtNLM"/>
    </source>
</evidence>
<keyword evidence="3 6" id="KW-0479">Metal-binding</keyword>
<proteinExistence type="inferred from homology"/>
<dbReference type="AlphaFoldDB" id="A0A1Y2M7A2"/>
<feature type="binding site" evidence="6">
    <location>
        <position position="162"/>
    </location>
    <ligand>
        <name>Mg(2+)</name>
        <dbReference type="ChEBI" id="CHEBI:18420"/>
        <label>1</label>
        <note>catalytic</note>
    </ligand>
</feature>
<evidence type="ECO:0000256" key="3">
    <source>
        <dbReference type="ARBA" id="ARBA00022723"/>
    </source>
</evidence>
<reference evidence="7 8" key="1">
    <citation type="journal article" date="2017" name="Genome Announc.">
        <title>Genome sequence of the saprophytic ascomycete Epicoccum nigrum ICMP 19927 strain isolated from New Zealand.</title>
        <authorList>
            <person name="Fokin M."/>
            <person name="Fleetwood D."/>
            <person name="Weir B.S."/>
            <person name="Villas-Boas S.G."/>
        </authorList>
    </citation>
    <scope>NUCLEOTIDE SEQUENCE [LARGE SCALE GENOMIC DNA]</scope>
    <source>
        <strain evidence="7 8">ICMP 19927</strain>
    </source>
</reference>
<evidence type="ECO:0000256" key="1">
    <source>
        <dbReference type="ARBA" id="ARBA00001946"/>
    </source>
</evidence>
<organism evidence="7 8">
    <name type="scientific">Epicoccum nigrum</name>
    <name type="common">Soil fungus</name>
    <name type="synonym">Epicoccum purpurascens</name>
    <dbReference type="NCBI Taxonomy" id="105696"/>
    <lineage>
        <taxon>Eukaryota</taxon>
        <taxon>Fungi</taxon>
        <taxon>Dikarya</taxon>
        <taxon>Ascomycota</taxon>
        <taxon>Pezizomycotina</taxon>
        <taxon>Dothideomycetes</taxon>
        <taxon>Pleosporomycetidae</taxon>
        <taxon>Pleosporales</taxon>
        <taxon>Pleosporineae</taxon>
        <taxon>Didymellaceae</taxon>
        <taxon>Epicoccum</taxon>
    </lineage>
</organism>
<gene>
    <name evidence="7" type="ORF">B5807_03976</name>
</gene>
<dbReference type="Gene3D" id="3.40.190.80">
    <property type="match status" value="1"/>
</dbReference>
<dbReference type="Proteomes" id="UP000193240">
    <property type="component" value="Unassembled WGS sequence"/>
</dbReference>
<dbReference type="GO" id="GO:0000103">
    <property type="term" value="P:sulfate assimilation"/>
    <property type="evidence" value="ECO:0007669"/>
    <property type="project" value="TreeGrafter"/>
</dbReference>
<evidence type="ECO:0000313" key="7">
    <source>
        <dbReference type="EMBL" id="OSS51995.1"/>
    </source>
</evidence>
<dbReference type="PANTHER" id="PTHR43200:SF2">
    <property type="entry name" value="3'(2'),5'-BISPHOSPHATE NUCLEOTIDASE"/>
    <property type="match status" value="1"/>
</dbReference>
<feature type="binding site" evidence="6">
    <location>
        <position position="73"/>
    </location>
    <ligand>
        <name>Mg(2+)</name>
        <dbReference type="ChEBI" id="CHEBI:18420"/>
        <label>1</label>
        <note>catalytic</note>
    </ligand>
</feature>